<evidence type="ECO:0000256" key="1">
    <source>
        <dbReference type="SAM" id="MobiDB-lite"/>
    </source>
</evidence>
<name>F8MGA2_NEUT8</name>
<dbReference type="HOGENOM" id="CLU_630204_0_0_1"/>
<dbReference type="Proteomes" id="UP000008065">
    <property type="component" value="Unassembled WGS sequence"/>
</dbReference>
<dbReference type="RefSeq" id="XP_009848925.1">
    <property type="nucleotide sequence ID" value="XM_009850623.1"/>
</dbReference>
<dbReference type="EMBL" id="GL891303">
    <property type="protein sequence ID" value="EGO58577.1"/>
    <property type="molecule type" value="Genomic_DNA"/>
</dbReference>
<reference evidence="3" key="1">
    <citation type="journal article" date="2011" name="Genetics">
        <title>Massive changes in genome architecture accompany the transition to self-fertility in the filamentous fungus Neurospora tetrasperma.</title>
        <authorList>
            <person name="Ellison C.E."/>
            <person name="Stajich J.E."/>
            <person name="Jacobson D.J."/>
            <person name="Natvig D.O."/>
            <person name="Lapidus A."/>
            <person name="Foster B."/>
            <person name="Aerts A."/>
            <person name="Riley R."/>
            <person name="Lindquist E.A."/>
            <person name="Grigoriev I.V."/>
            <person name="Taylor J.W."/>
        </authorList>
    </citation>
    <scope>NUCLEOTIDE SEQUENCE [LARGE SCALE GENOMIC DNA]</scope>
    <source>
        <strain evidence="3">FGSC 2508 / P0657</strain>
    </source>
</reference>
<gene>
    <name evidence="2" type="ORF">NEUTE1DRAFT_98837</name>
</gene>
<proteinExistence type="predicted"/>
<feature type="compositionally biased region" description="Basic and acidic residues" evidence="1">
    <location>
        <begin position="409"/>
        <end position="420"/>
    </location>
</feature>
<dbReference type="GeneID" id="20831891"/>
<dbReference type="OrthoDB" id="4851482at2759"/>
<organism evidence="2 3">
    <name type="scientific">Neurospora tetrasperma (strain FGSC 2508 / ATCC MYA-4615 / P0657)</name>
    <dbReference type="NCBI Taxonomy" id="510951"/>
    <lineage>
        <taxon>Eukaryota</taxon>
        <taxon>Fungi</taxon>
        <taxon>Dikarya</taxon>
        <taxon>Ascomycota</taxon>
        <taxon>Pezizomycotina</taxon>
        <taxon>Sordariomycetes</taxon>
        <taxon>Sordariomycetidae</taxon>
        <taxon>Sordariales</taxon>
        <taxon>Sordariaceae</taxon>
        <taxon>Neurospora</taxon>
    </lineage>
</organism>
<dbReference type="KEGG" id="nte:NEUTE1DRAFT98837"/>
<evidence type="ECO:0000313" key="3">
    <source>
        <dbReference type="Proteomes" id="UP000008065"/>
    </source>
</evidence>
<sequence>MSRGEILKVQCLGGGPILKWKERDWRSATEGRYRSYTVCCVKSSKGLRCDEAESGLHRDRQIARSVARRPSTKGIDGTKNGASTTLSILSHGRPPTVTVEGSNLGTTRSVHQISKMELNLSFDFPTPGSSSQEDSFDDEVDDDMLEFIDDEFDQAPENLELFPGFNQGVNQPGEFYHPGSNQPNLHHPAAISEAGIPAVDHPDLPAANGYAHEGKTVEDMMDEDNDGVYQGYITSHEHAAQLEAEYQFITVAKVASSIKPESLLDIPRTEEARANWRERIFYAITDFDNVVNKDRKKVVKDKEGNRVDKGTVVNTHVRRVRNLCGFENELMADKILNWAVEAHQGRVGIPPWCEKRSWNLEQFPTFNARMEAILEALRTNKSVPHSYVQVDPTRRFVAAPMREVRVKQDNMDGNEKKGGLIDEGWQARQKEPQGN</sequence>
<feature type="region of interest" description="Disordered" evidence="1">
    <location>
        <begin position="409"/>
        <end position="435"/>
    </location>
</feature>
<dbReference type="AlphaFoldDB" id="F8MGA2"/>
<evidence type="ECO:0000313" key="2">
    <source>
        <dbReference type="EMBL" id="EGO58577.1"/>
    </source>
</evidence>
<accession>F8MGA2</accession>
<protein>
    <submittedName>
        <fullName evidence="2">Uncharacterized protein</fullName>
    </submittedName>
</protein>
<keyword evidence="3" id="KW-1185">Reference proteome</keyword>
<dbReference type="VEuPathDB" id="FungiDB:NEUTE1DRAFT_98837"/>